<feature type="compositionally biased region" description="Polar residues" evidence="1">
    <location>
        <begin position="90"/>
        <end position="104"/>
    </location>
</feature>
<dbReference type="Gene3D" id="3.75.10.10">
    <property type="entry name" value="L-arginine/glycine Amidinotransferase, Chain A"/>
    <property type="match status" value="1"/>
</dbReference>
<dbReference type="EMBL" id="JBHXIJ010000071">
    <property type="protein sequence ID" value="MFD5099848.1"/>
    <property type="molecule type" value="Genomic_DNA"/>
</dbReference>
<organism evidence="2 3">
    <name type="scientific">Streptomyces albidochromogenes</name>
    <dbReference type="NCBI Taxonomy" id="329524"/>
    <lineage>
        <taxon>Bacteria</taxon>
        <taxon>Bacillati</taxon>
        <taxon>Actinomycetota</taxon>
        <taxon>Actinomycetes</taxon>
        <taxon>Kitasatosporales</taxon>
        <taxon>Streptomycetaceae</taxon>
        <taxon>Streptomyces</taxon>
    </lineage>
</organism>
<gene>
    <name evidence="2" type="ORF">ACFWJN_12905</name>
</gene>
<feature type="compositionally biased region" description="Polar residues" evidence="1">
    <location>
        <begin position="1"/>
        <end position="15"/>
    </location>
</feature>
<name>A0ABW6FJJ1_9ACTN</name>
<accession>A0ABW6FJJ1</accession>
<feature type="region of interest" description="Disordered" evidence="1">
    <location>
        <begin position="1"/>
        <end position="33"/>
    </location>
</feature>
<feature type="region of interest" description="Disordered" evidence="1">
    <location>
        <begin position="55"/>
        <end position="104"/>
    </location>
</feature>
<proteinExistence type="predicted"/>
<comment type="caution">
    <text evidence="2">The sequence shown here is derived from an EMBL/GenBank/DDBJ whole genome shotgun (WGS) entry which is preliminary data.</text>
</comment>
<reference evidence="2 3" key="1">
    <citation type="submission" date="2024-09" db="EMBL/GenBank/DDBJ databases">
        <title>The Natural Products Discovery Center: Release of the First 8490 Sequenced Strains for Exploring Actinobacteria Biosynthetic Diversity.</title>
        <authorList>
            <person name="Kalkreuter E."/>
            <person name="Kautsar S.A."/>
            <person name="Yang D."/>
            <person name="Bader C.D."/>
            <person name="Teijaro C.N."/>
            <person name="Fluegel L."/>
            <person name="Davis C.M."/>
            <person name="Simpson J.R."/>
            <person name="Lauterbach L."/>
            <person name="Steele A.D."/>
            <person name="Gui C."/>
            <person name="Meng S."/>
            <person name="Li G."/>
            <person name="Viehrig K."/>
            <person name="Ye F."/>
            <person name="Su P."/>
            <person name="Kiefer A.F."/>
            <person name="Nichols A."/>
            <person name="Cepeda A.J."/>
            <person name="Yan W."/>
            <person name="Fan B."/>
            <person name="Jiang Y."/>
            <person name="Adhikari A."/>
            <person name="Zheng C.-J."/>
            <person name="Schuster L."/>
            <person name="Cowan T.M."/>
            <person name="Smanski M.J."/>
            <person name="Chevrette M.G."/>
            <person name="De Carvalho L.P.S."/>
            <person name="Shen B."/>
        </authorList>
    </citation>
    <scope>NUCLEOTIDE SEQUENCE [LARGE SCALE GENOMIC DNA]</scope>
    <source>
        <strain evidence="2 3">NPDC058348</strain>
    </source>
</reference>
<evidence type="ECO:0000313" key="2">
    <source>
        <dbReference type="EMBL" id="MFD5099848.1"/>
    </source>
</evidence>
<evidence type="ECO:0000313" key="3">
    <source>
        <dbReference type="Proteomes" id="UP001598448"/>
    </source>
</evidence>
<sequence>MPATSGRSWSRSCPQATTGATGGGNAAPHIAHLDEGTIEGGDIILHTGTVRVGLGEETSPAGVRARQRALPATASPGRSARSTSLSTASPTWTTTSRSSLPAPR</sequence>
<evidence type="ECO:0000256" key="1">
    <source>
        <dbReference type="SAM" id="MobiDB-lite"/>
    </source>
</evidence>
<keyword evidence="3" id="KW-1185">Reference proteome</keyword>
<dbReference type="SUPFAM" id="SSF55909">
    <property type="entry name" value="Pentein"/>
    <property type="match status" value="1"/>
</dbReference>
<dbReference type="RefSeq" id="WP_386713137.1">
    <property type="nucleotide sequence ID" value="NZ_JBHXIJ010000071.1"/>
</dbReference>
<feature type="compositionally biased region" description="Low complexity" evidence="1">
    <location>
        <begin position="78"/>
        <end position="89"/>
    </location>
</feature>
<protein>
    <submittedName>
        <fullName evidence="2">Uncharacterized protein</fullName>
    </submittedName>
</protein>
<dbReference type="Proteomes" id="UP001598448">
    <property type="component" value="Unassembled WGS sequence"/>
</dbReference>